<organism evidence="2 3">
    <name type="scientific">Lecanosticta acicola</name>
    <dbReference type="NCBI Taxonomy" id="111012"/>
    <lineage>
        <taxon>Eukaryota</taxon>
        <taxon>Fungi</taxon>
        <taxon>Dikarya</taxon>
        <taxon>Ascomycota</taxon>
        <taxon>Pezizomycotina</taxon>
        <taxon>Dothideomycetes</taxon>
        <taxon>Dothideomycetidae</taxon>
        <taxon>Mycosphaerellales</taxon>
        <taxon>Mycosphaerellaceae</taxon>
        <taxon>Lecanosticta</taxon>
    </lineage>
</organism>
<feature type="region of interest" description="Disordered" evidence="1">
    <location>
        <begin position="240"/>
        <end position="340"/>
    </location>
</feature>
<dbReference type="AlphaFoldDB" id="A0AAI8YPJ9"/>
<feature type="compositionally biased region" description="Acidic residues" evidence="1">
    <location>
        <begin position="278"/>
        <end position="288"/>
    </location>
</feature>
<feature type="compositionally biased region" description="Basic and acidic residues" evidence="1">
    <location>
        <begin position="209"/>
        <end position="224"/>
    </location>
</feature>
<keyword evidence="3" id="KW-1185">Reference proteome</keyword>
<comment type="caution">
    <text evidence="2">The sequence shown here is derived from an EMBL/GenBank/DDBJ whole genome shotgun (WGS) entry which is preliminary data.</text>
</comment>
<feature type="compositionally biased region" description="Basic and acidic residues" evidence="1">
    <location>
        <begin position="184"/>
        <end position="194"/>
    </location>
</feature>
<sequence>MDFEASDKENATPASPPPSEGKPLYPSLPFNRKGNIVIKHPFTTIPASHSHSQPSPNTARKRSRLGNHLSTTPPRPSRSSQIRKVFQDAATSSPKSQSQSQSQPILDLPTTSPPIPPEALKIFQHFNQAFRTTREEPRRQEEEEEEEEKKKKKKKKAVAASGLSSPLRNSKSVVSSHTGDSEDERFHFLVRDQEPTVEYPHLPGARTKLFPDREPYRPARRLSEEEVVAGCEEILSEDDMLKKHSRFGMPSHPESHGMILQRPRQETNKSKSPPRSSDDDDDGEDPLNDLERAIAASFSPSPSRSERRKTLDLSLSKVAPAPPPSPKEADSTDSWTGDEIFFPGKKPASVCAQSPSRSARLHVAAEIACPQPQRPMGKDVNRI</sequence>
<feature type="compositionally biased region" description="Low complexity" evidence="1">
    <location>
        <begin position="92"/>
        <end position="104"/>
    </location>
</feature>
<accession>A0AAI8YPJ9</accession>
<evidence type="ECO:0000313" key="3">
    <source>
        <dbReference type="Proteomes" id="UP001296104"/>
    </source>
</evidence>
<feature type="compositionally biased region" description="Polar residues" evidence="1">
    <location>
        <begin position="45"/>
        <end position="58"/>
    </location>
</feature>
<gene>
    <name evidence="2" type="ORF">LECACI_7A000519</name>
</gene>
<dbReference type="EMBL" id="CAVMBE010000002">
    <property type="protein sequence ID" value="CAK3777495.1"/>
    <property type="molecule type" value="Genomic_DNA"/>
</dbReference>
<feature type="compositionally biased region" description="Basic and acidic residues" evidence="1">
    <location>
        <begin position="1"/>
        <end position="10"/>
    </location>
</feature>
<feature type="compositionally biased region" description="Basic and acidic residues" evidence="1">
    <location>
        <begin position="132"/>
        <end position="141"/>
    </location>
</feature>
<protein>
    <submittedName>
        <fullName evidence="2">Uncharacterized protein</fullName>
    </submittedName>
</protein>
<feature type="region of interest" description="Disordered" evidence="1">
    <location>
        <begin position="1"/>
        <end position="226"/>
    </location>
</feature>
<feature type="compositionally biased region" description="Low complexity" evidence="1">
    <location>
        <begin position="293"/>
        <end position="303"/>
    </location>
</feature>
<name>A0AAI8YPJ9_9PEZI</name>
<dbReference type="Proteomes" id="UP001296104">
    <property type="component" value="Unassembled WGS sequence"/>
</dbReference>
<reference evidence="2" key="1">
    <citation type="submission" date="2023-11" db="EMBL/GenBank/DDBJ databases">
        <authorList>
            <person name="Alioto T."/>
            <person name="Alioto T."/>
            <person name="Gomez Garrido J."/>
        </authorList>
    </citation>
    <scope>NUCLEOTIDE SEQUENCE</scope>
</reference>
<evidence type="ECO:0000313" key="2">
    <source>
        <dbReference type="EMBL" id="CAK3777495.1"/>
    </source>
</evidence>
<evidence type="ECO:0000256" key="1">
    <source>
        <dbReference type="SAM" id="MobiDB-lite"/>
    </source>
</evidence>
<proteinExistence type="predicted"/>
<feature type="compositionally biased region" description="Polar residues" evidence="1">
    <location>
        <begin position="162"/>
        <end position="178"/>
    </location>
</feature>